<accession>A0A7X6SW83</accession>
<reference evidence="2 3" key="1">
    <citation type="journal article" date="2020" name="Biotechnol. Biofuels">
        <title>New insights from the biogas microbiome by comprehensive genome-resolved metagenomics of nearly 1600 species originating from multiple anaerobic digesters.</title>
        <authorList>
            <person name="Campanaro S."/>
            <person name="Treu L."/>
            <person name="Rodriguez-R L.M."/>
            <person name="Kovalovszki A."/>
            <person name="Ziels R.M."/>
            <person name="Maus I."/>
            <person name="Zhu X."/>
            <person name="Kougias P.G."/>
            <person name="Basile A."/>
            <person name="Luo G."/>
            <person name="Schluter A."/>
            <person name="Konstantinidis K.T."/>
            <person name="Angelidaki I."/>
        </authorList>
    </citation>
    <scope>NUCLEOTIDE SEQUENCE [LARGE SCALE GENOMIC DNA]</scope>
    <source>
        <strain evidence="2">AS15tlH2ME_198</strain>
    </source>
</reference>
<feature type="region of interest" description="Disordered" evidence="1">
    <location>
        <begin position="26"/>
        <end position="150"/>
    </location>
</feature>
<dbReference type="AlphaFoldDB" id="A0A7X6SW83"/>
<protein>
    <submittedName>
        <fullName evidence="2">Uncharacterized protein</fullName>
    </submittedName>
</protein>
<organism evidence="2 3">
    <name type="scientific">Corynebacterium humireducens</name>
    <dbReference type="NCBI Taxonomy" id="1223514"/>
    <lineage>
        <taxon>Bacteria</taxon>
        <taxon>Bacillati</taxon>
        <taxon>Actinomycetota</taxon>
        <taxon>Actinomycetes</taxon>
        <taxon>Mycobacteriales</taxon>
        <taxon>Corynebacteriaceae</taxon>
        <taxon>Corynebacterium</taxon>
    </lineage>
</organism>
<sequence>IEPGGGKADAVVNEFLKELEEGHHGVAFFAQEKEDHQPADGSHVREEAAAEQGARLRGRQAEHAGKERRRRTAEDVAEGSDEGKEHNFRFPDFHDPEGADEGHGAESQQNETLQKEPKPAEPCIGAQKTFLEKTADSVPEKEPERYQGEG</sequence>
<feature type="compositionally biased region" description="Basic and acidic residues" evidence="1">
    <location>
        <begin position="130"/>
        <end position="150"/>
    </location>
</feature>
<feature type="non-terminal residue" evidence="2">
    <location>
        <position position="1"/>
    </location>
</feature>
<gene>
    <name evidence="2" type="ORF">GX859_11850</name>
</gene>
<evidence type="ECO:0000313" key="3">
    <source>
        <dbReference type="Proteomes" id="UP000557899"/>
    </source>
</evidence>
<proteinExistence type="predicted"/>
<evidence type="ECO:0000313" key="2">
    <source>
        <dbReference type="EMBL" id="NLA56958.1"/>
    </source>
</evidence>
<dbReference type="EMBL" id="JAAZHI010000234">
    <property type="protein sequence ID" value="NLA56958.1"/>
    <property type="molecule type" value="Genomic_DNA"/>
</dbReference>
<feature type="compositionally biased region" description="Basic and acidic residues" evidence="1">
    <location>
        <begin position="31"/>
        <end position="48"/>
    </location>
</feature>
<name>A0A7X6SW83_9CORY</name>
<dbReference type="Proteomes" id="UP000557899">
    <property type="component" value="Unassembled WGS sequence"/>
</dbReference>
<comment type="caution">
    <text evidence="2">The sequence shown here is derived from an EMBL/GenBank/DDBJ whole genome shotgun (WGS) entry which is preliminary data.</text>
</comment>
<feature type="compositionally biased region" description="Basic and acidic residues" evidence="1">
    <location>
        <begin position="81"/>
        <end position="104"/>
    </location>
</feature>
<evidence type="ECO:0000256" key="1">
    <source>
        <dbReference type="SAM" id="MobiDB-lite"/>
    </source>
</evidence>